<dbReference type="EMBL" id="AYZO01000021">
    <property type="protein sequence ID" value="KRN11639.1"/>
    <property type="molecule type" value="Genomic_DNA"/>
</dbReference>
<dbReference type="InterPro" id="IPR036597">
    <property type="entry name" value="Fido-like_dom_sf"/>
</dbReference>
<sequence>MQLKRWWHNYHEFISLETAKNINRIVARDDAFFPGELRTGQGFFSTYNGDYIPPEIIDADKETEFLNELPASNRSTTDKALTLMFHNMRQQIFWDGNKRSATLLANKFMIDNGAGLIAVQADKYPTFLRKISDYYHSNDMAEVKYWTYENGIQGIDLMKAKN</sequence>
<reference evidence="2 4" key="1">
    <citation type="submission" date="2012-06" db="EMBL/GenBank/DDBJ databases">
        <title>Draft genome sequence of Lactobacillus gigeriorum CRBIP 24.85T, isolated from chicken crop.</title>
        <authorList>
            <person name="Cousin S."/>
            <person name="Ma L."/>
            <person name="Creno S."/>
            <person name="Clermont D."/>
            <person name="Loux V."/>
            <person name="Bizet C."/>
            <person name="Bouchier C."/>
        </authorList>
    </citation>
    <scope>NUCLEOTIDE SEQUENCE [LARGE SCALE GENOMIC DNA]</scope>
    <source>
        <strain evidence="4">CRBIP 24.85T</strain>
        <strain evidence="2">Type strain: CRBIP 24.85</strain>
    </source>
</reference>
<dbReference type="Gene3D" id="1.10.3290.10">
    <property type="entry name" value="Fido-like domain"/>
    <property type="match status" value="1"/>
</dbReference>
<dbReference type="AlphaFoldDB" id="I7LF49"/>
<dbReference type="Proteomes" id="UP000009326">
    <property type="component" value="Unassembled WGS sequence"/>
</dbReference>
<dbReference type="InterPro" id="IPR003812">
    <property type="entry name" value="Fido"/>
</dbReference>
<dbReference type="Pfam" id="PF02661">
    <property type="entry name" value="Fic"/>
    <property type="match status" value="1"/>
</dbReference>
<reference evidence="3 5" key="2">
    <citation type="journal article" date="2015" name="Genome Announc.">
        <title>Expanding the biotechnology potential of lactobacilli through comparative genomics of 213 strains and associated genera.</title>
        <authorList>
            <person name="Sun Z."/>
            <person name="Harris H.M."/>
            <person name="McCann A."/>
            <person name="Guo C."/>
            <person name="Argimon S."/>
            <person name="Zhang W."/>
            <person name="Yang X."/>
            <person name="Jeffery I.B."/>
            <person name="Cooney J.C."/>
            <person name="Kagawa T.F."/>
            <person name="Liu W."/>
            <person name="Song Y."/>
            <person name="Salvetti E."/>
            <person name="Wrobel A."/>
            <person name="Rasinkangas P."/>
            <person name="Parkhill J."/>
            <person name="Rea M.C."/>
            <person name="O'Sullivan O."/>
            <person name="Ritari J."/>
            <person name="Douillard F.P."/>
            <person name="Paul Ross R."/>
            <person name="Yang R."/>
            <person name="Briner A.E."/>
            <person name="Felis G.E."/>
            <person name="de Vos W.M."/>
            <person name="Barrangou R."/>
            <person name="Klaenhammer T.R."/>
            <person name="Caufield P.W."/>
            <person name="Cui Y."/>
            <person name="Zhang H."/>
            <person name="O'Toole P.W."/>
        </authorList>
    </citation>
    <scope>NUCLEOTIDE SEQUENCE [LARGE SCALE GENOMIC DNA]</scope>
    <source>
        <strain evidence="3 5">DSM 23908</strain>
    </source>
</reference>
<organism evidence="2 4">
    <name type="scientific">Lactobacillus gigeriorum DSM 23908 = CRBIP 24.85</name>
    <dbReference type="NCBI Taxonomy" id="1423751"/>
    <lineage>
        <taxon>Bacteria</taxon>
        <taxon>Bacillati</taxon>
        <taxon>Bacillota</taxon>
        <taxon>Bacilli</taxon>
        <taxon>Lactobacillales</taxon>
        <taxon>Lactobacillaceae</taxon>
        <taxon>Lactobacillus</taxon>
    </lineage>
</organism>
<evidence type="ECO:0000313" key="3">
    <source>
        <dbReference type="EMBL" id="KRN11639.1"/>
    </source>
</evidence>
<dbReference type="RefSeq" id="WP_008472255.1">
    <property type="nucleotide sequence ID" value="NZ_AYZO01000021.1"/>
</dbReference>
<evidence type="ECO:0000313" key="5">
    <source>
        <dbReference type="Proteomes" id="UP000051521"/>
    </source>
</evidence>
<dbReference type="PROSITE" id="PS51459">
    <property type="entry name" value="FIDO"/>
    <property type="match status" value="1"/>
</dbReference>
<dbReference type="PATRIC" id="fig|1423751.3.peg.804"/>
<dbReference type="Proteomes" id="UP000051521">
    <property type="component" value="Unassembled WGS sequence"/>
</dbReference>
<evidence type="ECO:0000259" key="1">
    <source>
        <dbReference type="PROSITE" id="PS51459"/>
    </source>
</evidence>
<gene>
    <name evidence="2" type="ORF">BN52_06715</name>
    <name evidence="3" type="ORF">FC38_GL000778</name>
</gene>
<evidence type="ECO:0000313" key="4">
    <source>
        <dbReference type="Proteomes" id="UP000009326"/>
    </source>
</evidence>
<dbReference type="EMBL" id="CAKC01000013">
    <property type="protein sequence ID" value="CCI86348.1"/>
    <property type="molecule type" value="Genomic_DNA"/>
</dbReference>
<comment type="caution">
    <text evidence="2">The sequence shown here is derived from an EMBL/GenBank/DDBJ whole genome shotgun (WGS) entry which is preliminary data.</text>
</comment>
<keyword evidence="5" id="KW-1185">Reference proteome</keyword>
<feature type="domain" description="Fido" evidence="1">
    <location>
        <begin position="14"/>
        <end position="149"/>
    </location>
</feature>
<evidence type="ECO:0000313" key="2">
    <source>
        <dbReference type="EMBL" id="CCI86348.1"/>
    </source>
</evidence>
<proteinExistence type="predicted"/>
<dbReference type="STRING" id="1423751.FC38_GL000778"/>
<protein>
    <submittedName>
        <fullName evidence="2">OrfB</fullName>
    </submittedName>
</protein>
<dbReference type="SUPFAM" id="SSF140931">
    <property type="entry name" value="Fic-like"/>
    <property type="match status" value="1"/>
</dbReference>
<accession>I7LF49</accession>
<name>I7LF49_9LACO</name>